<evidence type="ECO:0000256" key="1">
    <source>
        <dbReference type="PROSITE-ProRule" id="PRU00042"/>
    </source>
</evidence>
<dbReference type="PROSITE" id="PS00028">
    <property type="entry name" value="ZINC_FINGER_C2H2_1"/>
    <property type="match status" value="1"/>
</dbReference>
<reference evidence="5" key="2">
    <citation type="submission" date="2021-08" db="EMBL/GenBank/DDBJ databases">
        <authorList>
            <person name="Gostincar C."/>
            <person name="Sun X."/>
            <person name="Song Z."/>
            <person name="Gunde-Cimerman N."/>
        </authorList>
    </citation>
    <scope>NUCLEOTIDE SEQUENCE</scope>
    <source>
        <strain evidence="5">EXF-9911</strain>
    </source>
</reference>
<comment type="caution">
    <text evidence="5">The sequence shown here is derived from an EMBL/GenBank/DDBJ whole genome shotgun (WGS) entry which is preliminary data.</text>
</comment>
<evidence type="ECO:0000313" key="6">
    <source>
        <dbReference type="Proteomes" id="UP000779574"/>
    </source>
</evidence>
<dbReference type="OrthoDB" id="3907598at2759"/>
<protein>
    <recommendedName>
        <fullName evidence="4">C2H2-type domain-containing protein</fullName>
    </recommendedName>
</protein>
<keyword evidence="1" id="KW-0862">Zinc</keyword>
<keyword evidence="1" id="KW-0863">Zinc-finger</keyword>
<evidence type="ECO:0000259" key="4">
    <source>
        <dbReference type="PROSITE" id="PS50157"/>
    </source>
</evidence>
<reference evidence="5" key="1">
    <citation type="journal article" date="2021" name="J Fungi (Basel)">
        <title>Virulence traits and population genomics of the black yeast Aureobasidium melanogenum.</title>
        <authorList>
            <person name="Cernosa A."/>
            <person name="Sun X."/>
            <person name="Gostincar C."/>
            <person name="Fang C."/>
            <person name="Gunde-Cimerman N."/>
            <person name="Song Z."/>
        </authorList>
    </citation>
    <scope>NUCLEOTIDE SEQUENCE</scope>
    <source>
        <strain evidence="5">EXF-9911</strain>
    </source>
</reference>
<proteinExistence type="predicted"/>
<dbReference type="PROSITE" id="PS50157">
    <property type="entry name" value="ZINC_FINGER_C2H2_2"/>
    <property type="match status" value="1"/>
</dbReference>
<feature type="coiled-coil region" evidence="2">
    <location>
        <begin position="10"/>
        <end position="37"/>
    </location>
</feature>
<accession>A0A9P8EKT8</accession>
<evidence type="ECO:0000256" key="2">
    <source>
        <dbReference type="SAM" id="Coils"/>
    </source>
</evidence>
<name>A0A9P8EKT8_AURME</name>
<gene>
    <name evidence="5" type="ORF">KCU76_g6038</name>
</gene>
<organism evidence="5 6">
    <name type="scientific">Aureobasidium melanogenum</name>
    <name type="common">Aureobasidium pullulans var. melanogenum</name>
    <dbReference type="NCBI Taxonomy" id="46634"/>
    <lineage>
        <taxon>Eukaryota</taxon>
        <taxon>Fungi</taxon>
        <taxon>Dikarya</taxon>
        <taxon>Ascomycota</taxon>
        <taxon>Pezizomycotina</taxon>
        <taxon>Dothideomycetes</taxon>
        <taxon>Dothideomycetidae</taxon>
        <taxon>Dothideales</taxon>
        <taxon>Saccotheciaceae</taxon>
        <taxon>Aureobasidium</taxon>
    </lineage>
</organism>
<dbReference type="EMBL" id="JAHFXF010000197">
    <property type="protein sequence ID" value="KAG9693335.1"/>
    <property type="molecule type" value="Genomic_DNA"/>
</dbReference>
<sequence>MASEEFYKIMADLRQREKRLNDNLAALEEESRAYIRDHRELLVAIENDQGPSRPPQHPVAEALNTFHSTQYVGPPAVPSGTAGLSIEDEVSLFIPENAEDSLSTPENAGESLSIPEDAKESLFMPEDARVDEPTVNPPPRPKRRVTFSDAPATILGAMSPPENLGFGDPIKTDESFPLQSHSNDANIDHDQPVYTGSAPIEPEHGHINATQKSLPFPITSDDTNMGFGQQVYTGDKRPSKRVRHFSRTSTLMPYPAFTPISSGNGHVNTVQESSTVPVTSDDTIIGSEQPIYTGDRRPSKRARHSSRTSTLMLNTGFTPTLPDSKPATNPQDFIGTHNPQDFIGPYNPQNLTGTYNPQDFVNTYDPPLSVDGLMEPWQSEEYANIAAESKLPDHVNSHFVCPYPDCGKLYVNSGDVEKHLEHDHPDWALIKDAAIASDSI</sequence>
<keyword evidence="2" id="KW-0175">Coiled coil</keyword>
<dbReference type="AlphaFoldDB" id="A0A9P8EKT8"/>
<feature type="non-terminal residue" evidence="5">
    <location>
        <position position="1"/>
    </location>
</feature>
<dbReference type="InterPro" id="IPR013087">
    <property type="entry name" value="Znf_C2H2_type"/>
</dbReference>
<keyword evidence="1" id="KW-0479">Metal-binding</keyword>
<feature type="region of interest" description="Disordered" evidence="3">
    <location>
        <begin position="280"/>
        <end position="307"/>
    </location>
</feature>
<feature type="domain" description="C2H2-type" evidence="4">
    <location>
        <begin position="399"/>
        <end position="424"/>
    </location>
</feature>
<dbReference type="GO" id="GO:0008270">
    <property type="term" value="F:zinc ion binding"/>
    <property type="evidence" value="ECO:0007669"/>
    <property type="project" value="UniProtKB-KW"/>
</dbReference>
<evidence type="ECO:0000256" key="3">
    <source>
        <dbReference type="SAM" id="MobiDB-lite"/>
    </source>
</evidence>
<dbReference type="Proteomes" id="UP000779574">
    <property type="component" value="Unassembled WGS sequence"/>
</dbReference>
<evidence type="ECO:0000313" key="5">
    <source>
        <dbReference type="EMBL" id="KAG9693335.1"/>
    </source>
</evidence>